<proteinExistence type="predicted"/>
<dbReference type="EMBL" id="JAUOPB010000294">
    <property type="protein sequence ID" value="MDO6425126.1"/>
    <property type="molecule type" value="Genomic_DNA"/>
</dbReference>
<accession>A0AAW7XF00</accession>
<comment type="caution">
    <text evidence="2">The sequence shown here is derived from an EMBL/GenBank/DDBJ whole genome shotgun (WGS) entry which is preliminary data.</text>
</comment>
<dbReference type="GO" id="GO:0016787">
    <property type="term" value="F:hydrolase activity"/>
    <property type="evidence" value="ECO:0007669"/>
    <property type="project" value="UniProtKB-KW"/>
</dbReference>
<dbReference type="Proteomes" id="UP001169760">
    <property type="component" value="Unassembled WGS sequence"/>
</dbReference>
<protein>
    <submittedName>
        <fullName evidence="2">Glycoside hydrolase family 88 protein</fullName>
    </submittedName>
</protein>
<dbReference type="PANTHER" id="PTHR33886">
    <property type="entry name" value="UNSATURATED RHAMNOGALACTURONAN HYDROLASE (EUROFUNG)"/>
    <property type="match status" value="1"/>
</dbReference>
<evidence type="ECO:0000313" key="2">
    <source>
        <dbReference type="EMBL" id="MDO6425126.1"/>
    </source>
</evidence>
<evidence type="ECO:0000256" key="1">
    <source>
        <dbReference type="ARBA" id="ARBA00022801"/>
    </source>
</evidence>
<organism evidence="2 3">
    <name type="scientific">Saccharophagus degradans</name>
    <dbReference type="NCBI Taxonomy" id="86304"/>
    <lineage>
        <taxon>Bacteria</taxon>
        <taxon>Pseudomonadati</taxon>
        <taxon>Pseudomonadota</taxon>
        <taxon>Gammaproteobacteria</taxon>
        <taxon>Cellvibrionales</taxon>
        <taxon>Cellvibrionaceae</taxon>
        <taxon>Saccharophagus</taxon>
    </lineage>
</organism>
<dbReference type="InterPro" id="IPR010905">
    <property type="entry name" value="Glyco_hydro_88"/>
</dbReference>
<evidence type="ECO:0000313" key="3">
    <source>
        <dbReference type="Proteomes" id="UP001169760"/>
    </source>
</evidence>
<dbReference type="InterPro" id="IPR012341">
    <property type="entry name" value="6hp_glycosidase-like_sf"/>
</dbReference>
<name>A0AAW7XF00_9GAMM</name>
<dbReference type="Gene3D" id="1.50.10.10">
    <property type="match status" value="1"/>
</dbReference>
<feature type="non-terminal residue" evidence="2">
    <location>
        <position position="82"/>
    </location>
</feature>
<dbReference type="GO" id="GO:0005975">
    <property type="term" value="P:carbohydrate metabolic process"/>
    <property type="evidence" value="ECO:0007669"/>
    <property type="project" value="InterPro"/>
</dbReference>
<reference evidence="2" key="1">
    <citation type="submission" date="2023-07" db="EMBL/GenBank/DDBJ databases">
        <title>Genome content predicts the carbon catabolic preferences of heterotrophic bacteria.</title>
        <authorList>
            <person name="Gralka M."/>
        </authorList>
    </citation>
    <scope>NUCLEOTIDE SEQUENCE</scope>
    <source>
        <strain evidence="2">I3M17_2</strain>
    </source>
</reference>
<dbReference type="Pfam" id="PF07470">
    <property type="entry name" value="Glyco_hydro_88"/>
    <property type="match status" value="1"/>
</dbReference>
<dbReference type="InterPro" id="IPR052043">
    <property type="entry name" value="PolySaccharide_Degr_Enz"/>
</dbReference>
<dbReference type="SUPFAM" id="SSF48208">
    <property type="entry name" value="Six-hairpin glycosidases"/>
    <property type="match status" value="1"/>
</dbReference>
<dbReference type="InterPro" id="IPR008928">
    <property type="entry name" value="6-hairpin_glycosidase_sf"/>
</dbReference>
<dbReference type="PANTHER" id="PTHR33886:SF8">
    <property type="entry name" value="UNSATURATED RHAMNOGALACTURONAN HYDROLASE (EUROFUNG)"/>
    <property type="match status" value="1"/>
</dbReference>
<sequence length="82" mass="9946">MAPPVWTKLSKVTQDSKYLDFMDKQYHKTYNMLWDKEEKLFFRDKSYFNVREKNGEKIFWARGNGWVFGGLALMIPDFPNDW</sequence>
<keyword evidence="1 2" id="KW-0378">Hydrolase</keyword>
<dbReference type="AlphaFoldDB" id="A0AAW7XF00"/>
<gene>
    <name evidence="2" type="ORF">Q4521_21790</name>
</gene>